<comment type="caution">
    <text evidence="1">The sequence shown here is derived from an EMBL/GenBank/DDBJ whole genome shotgun (WGS) entry which is preliminary data.</text>
</comment>
<sequence>MGRDVSSELTDWLVTSSWSTFGYVAQGLGVLKPWILFKPENQTALDLPCCHAMSMEPCFHAPPFYDYKAKEGTYTRLLVPHVKHCEDKSWSLKLVQPNEL</sequence>
<accession>A0ACC2MNA8</accession>
<dbReference type="EMBL" id="CM056809">
    <property type="protein sequence ID" value="KAJ8646983.1"/>
    <property type="molecule type" value="Genomic_DNA"/>
</dbReference>
<name>A0ACC2MNA8_PERAE</name>
<reference evidence="1 2" key="1">
    <citation type="journal article" date="2022" name="Hortic Res">
        <title>A haplotype resolved chromosomal level avocado genome allows analysis of novel avocado genes.</title>
        <authorList>
            <person name="Nath O."/>
            <person name="Fletcher S.J."/>
            <person name="Hayward A."/>
            <person name="Shaw L.M."/>
            <person name="Masouleh A.K."/>
            <person name="Furtado A."/>
            <person name="Henry R.J."/>
            <person name="Mitter N."/>
        </authorList>
    </citation>
    <scope>NUCLEOTIDE SEQUENCE [LARGE SCALE GENOMIC DNA]</scope>
    <source>
        <strain evidence="2">cv. Hass</strain>
    </source>
</reference>
<dbReference type="Proteomes" id="UP001234297">
    <property type="component" value="Chromosome 1"/>
</dbReference>
<evidence type="ECO:0000313" key="2">
    <source>
        <dbReference type="Proteomes" id="UP001234297"/>
    </source>
</evidence>
<keyword evidence="2" id="KW-1185">Reference proteome</keyword>
<gene>
    <name evidence="1" type="ORF">MRB53_000006</name>
</gene>
<proteinExistence type="predicted"/>
<evidence type="ECO:0000313" key="1">
    <source>
        <dbReference type="EMBL" id="KAJ8646983.1"/>
    </source>
</evidence>
<organism evidence="1 2">
    <name type="scientific">Persea americana</name>
    <name type="common">Avocado</name>
    <dbReference type="NCBI Taxonomy" id="3435"/>
    <lineage>
        <taxon>Eukaryota</taxon>
        <taxon>Viridiplantae</taxon>
        <taxon>Streptophyta</taxon>
        <taxon>Embryophyta</taxon>
        <taxon>Tracheophyta</taxon>
        <taxon>Spermatophyta</taxon>
        <taxon>Magnoliopsida</taxon>
        <taxon>Magnoliidae</taxon>
        <taxon>Laurales</taxon>
        <taxon>Lauraceae</taxon>
        <taxon>Persea</taxon>
    </lineage>
</organism>
<protein>
    <submittedName>
        <fullName evidence="1">Uncharacterized protein</fullName>
    </submittedName>
</protein>